<dbReference type="CDD" id="cd05403">
    <property type="entry name" value="NT_KNTase_like"/>
    <property type="match status" value="1"/>
</dbReference>
<dbReference type="EMBL" id="WVUH01000071">
    <property type="protein sequence ID" value="MBO4206519.1"/>
    <property type="molecule type" value="Genomic_DNA"/>
</dbReference>
<reference evidence="2 3" key="1">
    <citation type="submission" date="2019-12" db="EMBL/GenBank/DDBJ databases">
        <title>Whole genome sequencing of endophytic Actinobacterium Micromonospora sp. MPMI6T.</title>
        <authorList>
            <person name="Evv R."/>
            <person name="Podile A.R."/>
        </authorList>
    </citation>
    <scope>NUCLEOTIDE SEQUENCE [LARGE SCALE GENOMIC DNA]</scope>
    <source>
        <strain evidence="2 3">MPMI6</strain>
    </source>
</reference>
<accession>A0ABS3VPQ6</accession>
<keyword evidence="3" id="KW-1185">Reference proteome</keyword>
<proteinExistence type="predicted"/>
<dbReference type="InterPro" id="IPR002934">
    <property type="entry name" value="Polymerase_NTP_transf_dom"/>
</dbReference>
<sequence>MCTTGPHRRTRILRVPAAPQLIARIADVLAAEPRVVAAWLYGSHGRGVADAYSDVDVLVAAEDPEGLRADWPVLADRIGPTVLVEPIAGFPAVRHVMPDWARYDVHFVTPAEVRQRGREGLVPLVDRGGLHDRLDAGTRPVAVDPARVHGLAVEFAKVLGQLPAVLHRADPVYAATWSSMLRLIGIEWLLACHPVTAPGGASRQYATLPTGLRAALADLPPIAADLSGTRAVAVACARLFPPVARRVAADAFPAELYAALDRMLRRELDLPVWNDRA</sequence>
<dbReference type="SUPFAM" id="SSF81301">
    <property type="entry name" value="Nucleotidyltransferase"/>
    <property type="match status" value="1"/>
</dbReference>
<dbReference type="InterPro" id="IPR043519">
    <property type="entry name" value="NT_sf"/>
</dbReference>
<dbReference type="Proteomes" id="UP000823521">
    <property type="component" value="Unassembled WGS sequence"/>
</dbReference>
<comment type="caution">
    <text evidence="2">The sequence shown here is derived from an EMBL/GenBank/DDBJ whole genome shotgun (WGS) entry which is preliminary data.</text>
</comment>
<evidence type="ECO:0000259" key="1">
    <source>
        <dbReference type="Pfam" id="PF01909"/>
    </source>
</evidence>
<evidence type="ECO:0000313" key="3">
    <source>
        <dbReference type="Proteomes" id="UP000823521"/>
    </source>
</evidence>
<dbReference type="Pfam" id="PF01909">
    <property type="entry name" value="NTP_transf_2"/>
    <property type="match status" value="1"/>
</dbReference>
<evidence type="ECO:0000313" key="2">
    <source>
        <dbReference type="EMBL" id="MBO4206519.1"/>
    </source>
</evidence>
<protein>
    <recommendedName>
        <fullName evidence="1">Polymerase nucleotidyl transferase domain-containing protein</fullName>
    </recommendedName>
</protein>
<name>A0ABS3VPQ6_MICEH</name>
<gene>
    <name evidence="2" type="ORF">GSF22_10975</name>
</gene>
<organism evidence="2 3">
    <name type="scientific">Micromonospora echinofusca</name>
    <dbReference type="NCBI Taxonomy" id="47858"/>
    <lineage>
        <taxon>Bacteria</taxon>
        <taxon>Bacillati</taxon>
        <taxon>Actinomycetota</taxon>
        <taxon>Actinomycetes</taxon>
        <taxon>Micromonosporales</taxon>
        <taxon>Micromonosporaceae</taxon>
        <taxon>Micromonospora</taxon>
    </lineage>
</organism>
<dbReference type="Gene3D" id="3.30.460.10">
    <property type="entry name" value="Beta Polymerase, domain 2"/>
    <property type="match status" value="1"/>
</dbReference>
<feature type="domain" description="Polymerase nucleotidyl transferase" evidence="1">
    <location>
        <begin position="24"/>
        <end position="70"/>
    </location>
</feature>